<dbReference type="RefSeq" id="WP_284313667.1">
    <property type="nucleotide sequence ID" value="NZ_BSPC01000031.1"/>
</dbReference>
<dbReference type="Pfam" id="PF00011">
    <property type="entry name" value="HSP20"/>
    <property type="match status" value="1"/>
</dbReference>
<evidence type="ECO:0000259" key="4">
    <source>
        <dbReference type="PROSITE" id="PS01031"/>
    </source>
</evidence>
<keyword evidence="6" id="KW-1185">Reference proteome</keyword>
<dbReference type="CDD" id="cd06470">
    <property type="entry name" value="ACD_IbpA-B_like"/>
    <property type="match status" value="1"/>
</dbReference>
<dbReference type="InterPro" id="IPR008978">
    <property type="entry name" value="HSP20-like_chaperone"/>
</dbReference>
<evidence type="ECO:0000313" key="5">
    <source>
        <dbReference type="EMBL" id="GLS20578.1"/>
    </source>
</evidence>
<organism evidence="5 6">
    <name type="scientific">Labrys miyagiensis</name>
    <dbReference type="NCBI Taxonomy" id="346912"/>
    <lineage>
        <taxon>Bacteria</taxon>
        <taxon>Pseudomonadati</taxon>
        <taxon>Pseudomonadota</taxon>
        <taxon>Alphaproteobacteria</taxon>
        <taxon>Hyphomicrobiales</taxon>
        <taxon>Xanthobacteraceae</taxon>
        <taxon>Labrys</taxon>
    </lineage>
</organism>
<evidence type="ECO:0000256" key="2">
    <source>
        <dbReference type="PROSITE-ProRule" id="PRU00285"/>
    </source>
</evidence>
<comment type="similarity">
    <text evidence="2 3">Belongs to the small heat shock protein (HSP20) family.</text>
</comment>
<comment type="caution">
    <text evidence="5">The sequence shown here is derived from an EMBL/GenBank/DDBJ whole genome shotgun (WGS) entry which is preliminary data.</text>
</comment>
<dbReference type="Gene3D" id="2.60.40.790">
    <property type="match status" value="1"/>
</dbReference>
<feature type="domain" description="SHSP" evidence="4">
    <location>
        <begin position="28"/>
        <end position="139"/>
    </location>
</feature>
<protein>
    <submittedName>
        <fullName evidence="5">Small heat shock protein HspD</fullName>
    </submittedName>
</protein>
<dbReference type="PANTHER" id="PTHR47062">
    <property type="match status" value="1"/>
</dbReference>
<dbReference type="SUPFAM" id="SSF49764">
    <property type="entry name" value="HSP20-like chaperones"/>
    <property type="match status" value="1"/>
</dbReference>
<reference evidence="6" key="1">
    <citation type="journal article" date="2019" name="Int. J. Syst. Evol. Microbiol.">
        <title>The Global Catalogue of Microorganisms (GCM) 10K type strain sequencing project: providing services to taxonomists for standard genome sequencing and annotation.</title>
        <authorList>
            <consortium name="The Broad Institute Genomics Platform"/>
            <consortium name="The Broad Institute Genome Sequencing Center for Infectious Disease"/>
            <person name="Wu L."/>
            <person name="Ma J."/>
        </authorList>
    </citation>
    <scope>NUCLEOTIDE SEQUENCE [LARGE SCALE GENOMIC DNA]</scope>
    <source>
        <strain evidence="6">NBRC 101365</strain>
    </source>
</reference>
<name>A0ABQ6CJW5_9HYPH</name>
<accession>A0ABQ6CJW5</accession>
<dbReference type="Proteomes" id="UP001156882">
    <property type="component" value="Unassembled WGS sequence"/>
</dbReference>
<proteinExistence type="inferred from homology"/>
<dbReference type="InterPro" id="IPR037913">
    <property type="entry name" value="ACD_IbpA/B"/>
</dbReference>
<evidence type="ECO:0000256" key="1">
    <source>
        <dbReference type="ARBA" id="ARBA00023016"/>
    </source>
</evidence>
<dbReference type="PANTHER" id="PTHR47062:SF1">
    <property type="entry name" value="SMALL HEAT SHOCK PROTEIN IBPA"/>
    <property type="match status" value="1"/>
</dbReference>
<gene>
    <name evidence="5" type="primary">hspD_1</name>
    <name evidence="5" type="ORF">GCM10007874_35950</name>
</gene>
<sequence length="151" mass="16798">MRTYDFTPFARSAIGFDRLFDLLNAGSKEPIEGHPPYDIIRTGEDSFRITLAVAGFKPNDLTVTAQQNLLTVTGRNTEAKNGPEYIYQGISVAPFERRFDLADYVEVDHAKFENGLLHIDLAHRIPEVMKPRRVEIRSSAPAGHGKAAKAA</sequence>
<dbReference type="EMBL" id="BSPC01000031">
    <property type="protein sequence ID" value="GLS20578.1"/>
    <property type="molecule type" value="Genomic_DNA"/>
</dbReference>
<evidence type="ECO:0000313" key="6">
    <source>
        <dbReference type="Proteomes" id="UP001156882"/>
    </source>
</evidence>
<dbReference type="PROSITE" id="PS01031">
    <property type="entry name" value="SHSP"/>
    <property type="match status" value="1"/>
</dbReference>
<keyword evidence="1 5" id="KW-0346">Stress response</keyword>
<evidence type="ECO:0000256" key="3">
    <source>
        <dbReference type="RuleBase" id="RU003616"/>
    </source>
</evidence>
<dbReference type="InterPro" id="IPR002068">
    <property type="entry name" value="A-crystallin/Hsp20_dom"/>
</dbReference>